<dbReference type="OrthoDB" id="446723at2759"/>
<dbReference type="InterPro" id="IPR029058">
    <property type="entry name" value="AB_hydrolase_fold"/>
</dbReference>
<proteinExistence type="predicted"/>
<feature type="domain" description="AB hydrolase-1" evidence="1">
    <location>
        <begin position="131"/>
        <end position="341"/>
    </location>
</feature>
<accession>A0A6A6FM93</accession>
<reference evidence="2" key="1">
    <citation type="journal article" date="2020" name="Stud. Mycol.">
        <title>101 Dothideomycetes genomes: a test case for predicting lifestyles and emergence of pathogens.</title>
        <authorList>
            <person name="Haridas S."/>
            <person name="Albert R."/>
            <person name="Binder M."/>
            <person name="Bloem J."/>
            <person name="Labutti K."/>
            <person name="Salamov A."/>
            <person name="Andreopoulos B."/>
            <person name="Baker S."/>
            <person name="Barry K."/>
            <person name="Bills G."/>
            <person name="Bluhm B."/>
            <person name="Cannon C."/>
            <person name="Castanera R."/>
            <person name="Culley D."/>
            <person name="Daum C."/>
            <person name="Ezra D."/>
            <person name="Gonzalez J."/>
            <person name="Henrissat B."/>
            <person name="Kuo A."/>
            <person name="Liang C."/>
            <person name="Lipzen A."/>
            <person name="Lutzoni F."/>
            <person name="Magnuson J."/>
            <person name="Mondo S."/>
            <person name="Nolan M."/>
            <person name="Ohm R."/>
            <person name="Pangilinan J."/>
            <person name="Park H.-J."/>
            <person name="Ramirez L."/>
            <person name="Alfaro M."/>
            <person name="Sun H."/>
            <person name="Tritt A."/>
            <person name="Yoshinaga Y."/>
            <person name="Zwiers L.-H."/>
            <person name="Turgeon B."/>
            <person name="Goodwin S."/>
            <person name="Spatafora J."/>
            <person name="Crous P."/>
            <person name="Grigoriev I."/>
        </authorList>
    </citation>
    <scope>NUCLEOTIDE SEQUENCE</scope>
    <source>
        <strain evidence="2">SCOH1-5</strain>
    </source>
</reference>
<evidence type="ECO:0000259" key="1">
    <source>
        <dbReference type="Pfam" id="PF12697"/>
    </source>
</evidence>
<dbReference type="SUPFAM" id="SSF53474">
    <property type="entry name" value="alpha/beta-Hydrolases"/>
    <property type="match status" value="1"/>
</dbReference>
<dbReference type="InterPro" id="IPR000073">
    <property type="entry name" value="AB_hydrolase_1"/>
</dbReference>
<organism evidence="2 3">
    <name type="scientific">Cercospora zeae-maydis SCOH1-5</name>
    <dbReference type="NCBI Taxonomy" id="717836"/>
    <lineage>
        <taxon>Eukaryota</taxon>
        <taxon>Fungi</taxon>
        <taxon>Dikarya</taxon>
        <taxon>Ascomycota</taxon>
        <taxon>Pezizomycotina</taxon>
        <taxon>Dothideomycetes</taxon>
        <taxon>Dothideomycetidae</taxon>
        <taxon>Mycosphaerellales</taxon>
        <taxon>Mycosphaerellaceae</taxon>
        <taxon>Cercospora</taxon>
    </lineage>
</organism>
<gene>
    <name evidence="2" type="ORF">CERZMDRAFT_110203</name>
</gene>
<evidence type="ECO:0000313" key="2">
    <source>
        <dbReference type="EMBL" id="KAF2214577.1"/>
    </source>
</evidence>
<evidence type="ECO:0000313" key="3">
    <source>
        <dbReference type="Proteomes" id="UP000799539"/>
    </source>
</evidence>
<dbReference type="Proteomes" id="UP000799539">
    <property type="component" value="Unassembled WGS sequence"/>
</dbReference>
<name>A0A6A6FM93_9PEZI</name>
<dbReference type="EMBL" id="ML992667">
    <property type="protein sequence ID" value="KAF2214577.1"/>
    <property type="molecule type" value="Genomic_DNA"/>
</dbReference>
<dbReference type="AlphaFoldDB" id="A0A6A6FM93"/>
<dbReference type="PANTHER" id="PTHR12277:SF81">
    <property type="entry name" value="PROTEIN ABHD13"/>
    <property type="match status" value="1"/>
</dbReference>
<sequence>MKSATQALGTLATACAAAGAVYALLLGILLTPAAQRLYANAFHTLRWRDVHDGTAHGFAPNQVTPFNLSTPDGETLYAWHVLPLDCYTRHETAILNEVRRRDGPVDDFTATTAYKLLTASASSPANVVVSFHGNAGHIAQGWRPAANRLIATMPNTHVFTIDYRGFGHSTGTPTEAGLIIDGVALVDYIMQVTKVPPERIVILGQSLGTAVSAAVALYFADRKNIMLPSSLHDLRLSHTSDQNTRPTSFAGVVLAAPFSSIPTLLLTYRIGGFLPLLLPLGRFPFMSEMLMAKVVDTWQTADRLREYYHARASTSKPNDSAHITGSIQIIHALNDADIPFHQSEMIYRRIFGNRDADDALDTDELESKELTAGNKGTAVFDIKRDGFPRMRFDFVEYGADST</sequence>
<dbReference type="PANTHER" id="PTHR12277">
    <property type="entry name" value="ALPHA/BETA HYDROLASE DOMAIN-CONTAINING PROTEIN"/>
    <property type="match status" value="1"/>
</dbReference>
<protein>
    <recommendedName>
        <fullName evidence="1">AB hydrolase-1 domain-containing protein</fullName>
    </recommendedName>
</protein>
<keyword evidence="3" id="KW-1185">Reference proteome</keyword>
<dbReference type="Pfam" id="PF12697">
    <property type="entry name" value="Abhydrolase_6"/>
    <property type="match status" value="1"/>
</dbReference>
<dbReference type="Gene3D" id="3.40.50.1820">
    <property type="entry name" value="alpha/beta hydrolase"/>
    <property type="match status" value="1"/>
</dbReference>
<dbReference type="PROSITE" id="PS51257">
    <property type="entry name" value="PROKAR_LIPOPROTEIN"/>
    <property type="match status" value="1"/>
</dbReference>